<dbReference type="InterPro" id="IPR016024">
    <property type="entry name" value="ARM-type_fold"/>
</dbReference>
<dbReference type="PANTHER" id="PTHR12984:SF6">
    <property type="entry name" value="SCY1-LIKE PROTEIN 2"/>
    <property type="match status" value="1"/>
</dbReference>
<sequence length="847" mass="94797">MDVLNKFCSTVSSTVSQLSAALPGNPVTREFEATEHIASVGQGLLWKVYSGYKKSTRQEVSILVLEKKQLERWQRNEREIILETLRRGIAQLTRLRHPQVLVVCHALEESRDSLAFATEPILASLANVLGVHENMPTPLPAQLKNYKLLEIEVKYGLLQIGEGLAFLHNDAKLLHRNICPENIIINQQGAWKLFGFEFCAPNSSDKHDMACAFRSDLPPIASPNIDYIAPECVTSETQSSASDVFSLGILTYAVHNDGRPLFSPSDIHGYRRNMSELKSLPSSKLINIPPGLRDVVKLMLSTTPELRPEIHDFIKVDFFEDVGVKTLNYLDSLFQWDNLQKSQFYKGLPQVIEKLPHRVCIYRIVPCLVKEFVNPTMVPFVLPNVLSIAESSTKEEFVHHILPHLKPVMKLQEPIQTLLIFMQKMELLLNLTPADEIKSDVLPMLYRALESDVQQIQELCLAALPTFASLIDYPSMKNALLPRIKRLCVSTSYISVRVNCLVCLGKLLEFLDKWLVLDEVLPFLPQIPSREPAVLMGILGIYKLVLNHKKMTVSKEVMATKIIPFLMPLSIENSLTLNQFNALISIIKEMVNRVEAEHRVKLEQLNSIQSQQSAMNPSSKASQNVSSAEPFSLEQILGMNGNQQKSDDNKFKSNTSETLTFQDKQRLVQQQDVQKRLQSEPVLSPTPAPQKAPPQVRDLTASLIENNLSQMSFSQHSNPPQSNFPSNQSTMNLGSTGFSSFSQTPALLPATQPAFMSSQMRPQATTSQFPSLPNLPQNNLSQPGFNFMSMNATAQSPLNSSMISPMNTFPSIKSTPSMSMNNAFLNNSMNSQPTKPLSSSEIDDFLS</sequence>
<dbReference type="Gene3D" id="1.10.510.10">
    <property type="entry name" value="Transferase(Phosphotransferase) domain 1"/>
    <property type="match status" value="1"/>
</dbReference>
<name>A0AAI8UTY5_BEMTA</name>
<dbReference type="Gene3D" id="3.30.200.20">
    <property type="entry name" value="Phosphorylase Kinase, domain 1"/>
    <property type="match status" value="1"/>
</dbReference>
<dbReference type="FunFam" id="3.30.200.20:FF:000179">
    <property type="entry name" value="SCY1 like pseudokinase 2"/>
    <property type="match status" value="1"/>
</dbReference>
<feature type="domain" description="Protein kinase" evidence="3">
    <location>
        <begin position="34"/>
        <end position="319"/>
    </location>
</feature>
<evidence type="ECO:0000313" key="5">
    <source>
        <dbReference type="Proteomes" id="UP001152759"/>
    </source>
</evidence>
<evidence type="ECO:0000259" key="3">
    <source>
        <dbReference type="PROSITE" id="PS50011"/>
    </source>
</evidence>
<feature type="compositionally biased region" description="Polar residues" evidence="2">
    <location>
        <begin position="652"/>
        <end position="672"/>
    </location>
</feature>
<dbReference type="PANTHER" id="PTHR12984">
    <property type="entry name" value="SCY1-RELATED S/T PROTEIN KINASE-LIKE"/>
    <property type="match status" value="1"/>
</dbReference>
<feature type="compositionally biased region" description="Polar residues" evidence="2">
    <location>
        <begin position="823"/>
        <end position="840"/>
    </location>
</feature>
<reference evidence="4" key="1">
    <citation type="submission" date="2021-12" db="EMBL/GenBank/DDBJ databases">
        <authorList>
            <person name="King R."/>
        </authorList>
    </citation>
    <scope>NUCLEOTIDE SEQUENCE</scope>
</reference>
<accession>A0AAI8UTY5</accession>
<feature type="region of interest" description="Disordered" evidence="2">
    <location>
        <begin position="823"/>
        <end position="847"/>
    </location>
</feature>
<comment type="caution">
    <text evidence="4">The sequence shown here is derived from an EMBL/GenBank/DDBJ whole genome shotgun (WGS) entry which is preliminary data.</text>
</comment>
<dbReference type="PROSITE" id="PS50011">
    <property type="entry name" value="PROTEIN_KINASE_DOM"/>
    <property type="match status" value="1"/>
</dbReference>
<feature type="region of interest" description="Disordered" evidence="2">
    <location>
        <begin position="608"/>
        <end position="627"/>
    </location>
</feature>
<dbReference type="AlphaFoldDB" id="A0AAI8UTY5"/>
<dbReference type="Pfam" id="PF00069">
    <property type="entry name" value="Pkinase"/>
    <property type="match status" value="1"/>
</dbReference>
<organism evidence="4 5">
    <name type="scientific">Bemisia tabaci</name>
    <name type="common">Sweetpotato whitefly</name>
    <name type="synonym">Aleurodes tabaci</name>
    <dbReference type="NCBI Taxonomy" id="7038"/>
    <lineage>
        <taxon>Eukaryota</taxon>
        <taxon>Metazoa</taxon>
        <taxon>Ecdysozoa</taxon>
        <taxon>Arthropoda</taxon>
        <taxon>Hexapoda</taxon>
        <taxon>Insecta</taxon>
        <taxon>Pterygota</taxon>
        <taxon>Neoptera</taxon>
        <taxon>Paraneoptera</taxon>
        <taxon>Hemiptera</taxon>
        <taxon>Sternorrhyncha</taxon>
        <taxon>Aleyrodoidea</taxon>
        <taxon>Aleyrodidae</taxon>
        <taxon>Aleyrodinae</taxon>
        <taxon>Bemisia</taxon>
    </lineage>
</organism>
<dbReference type="InterPro" id="IPR011009">
    <property type="entry name" value="Kinase-like_dom_sf"/>
</dbReference>
<evidence type="ECO:0000256" key="1">
    <source>
        <dbReference type="ARBA" id="ARBA00038349"/>
    </source>
</evidence>
<gene>
    <name evidence="4" type="ORF">BEMITA_LOCUS11</name>
</gene>
<dbReference type="SMART" id="SM00220">
    <property type="entry name" value="S_TKc"/>
    <property type="match status" value="1"/>
</dbReference>
<evidence type="ECO:0000313" key="4">
    <source>
        <dbReference type="EMBL" id="CAH0746841.1"/>
    </source>
</evidence>
<dbReference type="GO" id="GO:0004672">
    <property type="term" value="F:protein kinase activity"/>
    <property type="evidence" value="ECO:0007669"/>
    <property type="project" value="InterPro"/>
</dbReference>
<proteinExistence type="inferred from homology"/>
<dbReference type="SUPFAM" id="SSF48371">
    <property type="entry name" value="ARM repeat"/>
    <property type="match status" value="1"/>
</dbReference>
<dbReference type="SUPFAM" id="SSF56112">
    <property type="entry name" value="Protein kinase-like (PK-like)"/>
    <property type="match status" value="1"/>
</dbReference>
<dbReference type="Proteomes" id="UP001152759">
    <property type="component" value="Unassembled WGS sequence"/>
</dbReference>
<dbReference type="InterPro" id="IPR011989">
    <property type="entry name" value="ARM-like"/>
</dbReference>
<feature type="region of interest" description="Disordered" evidence="2">
    <location>
        <begin position="712"/>
        <end position="744"/>
    </location>
</feature>
<feature type="region of interest" description="Disordered" evidence="2">
    <location>
        <begin position="640"/>
        <end position="695"/>
    </location>
</feature>
<dbReference type="EMBL" id="CAKKNF020000001">
    <property type="protein sequence ID" value="CAH0746841.1"/>
    <property type="molecule type" value="Genomic_DNA"/>
</dbReference>
<dbReference type="InterPro" id="IPR051177">
    <property type="entry name" value="CIK-Related_Protein"/>
</dbReference>
<evidence type="ECO:0000256" key="2">
    <source>
        <dbReference type="SAM" id="MobiDB-lite"/>
    </source>
</evidence>
<dbReference type="CDD" id="cd14011">
    <property type="entry name" value="PK_SCY1_like"/>
    <property type="match status" value="1"/>
</dbReference>
<keyword evidence="5" id="KW-1185">Reference proteome</keyword>
<feature type="region of interest" description="Disordered" evidence="2">
    <location>
        <begin position="757"/>
        <end position="788"/>
    </location>
</feature>
<dbReference type="GO" id="GO:0005524">
    <property type="term" value="F:ATP binding"/>
    <property type="evidence" value="ECO:0007669"/>
    <property type="project" value="InterPro"/>
</dbReference>
<dbReference type="InterPro" id="IPR000719">
    <property type="entry name" value="Prot_kinase_dom"/>
</dbReference>
<comment type="similarity">
    <text evidence="1">Belongs to the protein kinase superfamily.</text>
</comment>
<dbReference type="FunFam" id="1.25.10.10:FF:000189">
    <property type="entry name" value="SCY1-like pseudokinase 2"/>
    <property type="match status" value="1"/>
</dbReference>
<protein>
    <recommendedName>
        <fullName evidence="3">Protein kinase domain-containing protein</fullName>
    </recommendedName>
</protein>
<dbReference type="Gene3D" id="1.25.10.10">
    <property type="entry name" value="Leucine-rich Repeat Variant"/>
    <property type="match status" value="1"/>
</dbReference>